<protein>
    <submittedName>
        <fullName evidence="2">Uncharacterized protein</fullName>
    </submittedName>
</protein>
<dbReference type="AlphaFoldDB" id="A0A8J6LIB2"/>
<feature type="compositionally biased region" description="Basic and acidic residues" evidence="1">
    <location>
        <begin position="197"/>
        <end position="210"/>
    </location>
</feature>
<gene>
    <name evidence="2" type="ORF">GEV33_002853</name>
</gene>
<organism evidence="2 3">
    <name type="scientific">Tenebrio molitor</name>
    <name type="common">Yellow mealworm beetle</name>
    <dbReference type="NCBI Taxonomy" id="7067"/>
    <lineage>
        <taxon>Eukaryota</taxon>
        <taxon>Metazoa</taxon>
        <taxon>Ecdysozoa</taxon>
        <taxon>Arthropoda</taxon>
        <taxon>Hexapoda</taxon>
        <taxon>Insecta</taxon>
        <taxon>Pterygota</taxon>
        <taxon>Neoptera</taxon>
        <taxon>Endopterygota</taxon>
        <taxon>Coleoptera</taxon>
        <taxon>Polyphaga</taxon>
        <taxon>Cucujiformia</taxon>
        <taxon>Tenebrionidae</taxon>
        <taxon>Tenebrio</taxon>
    </lineage>
</organism>
<dbReference type="Proteomes" id="UP000719412">
    <property type="component" value="Unassembled WGS sequence"/>
</dbReference>
<feature type="compositionally biased region" description="Pro residues" evidence="1">
    <location>
        <begin position="298"/>
        <end position="313"/>
    </location>
</feature>
<dbReference type="EMBL" id="JABDTM020013238">
    <property type="protein sequence ID" value="KAH0819938.1"/>
    <property type="molecule type" value="Genomic_DNA"/>
</dbReference>
<accession>A0A8J6LIB2</accession>
<name>A0A8J6LIB2_TENMO</name>
<feature type="region of interest" description="Disordered" evidence="1">
    <location>
        <begin position="35"/>
        <end position="75"/>
    </location>
</feature>
<reference evidence="2" key="1">
    <citation type="journal article" date="2020" name="J Insects Food Feed">
        <title>The yellow mealworm (Tenebrio molitor) genome: a resource for the emerging insects as food and feed industry.</title>
        <authorList>
            <person name="Eriksson T."/>
            <person name="Andere A."/>
            <person name="Kelstrup H."/>
            <person name="Emery V."/>
            <person name="Picard C."/>
        </authorList>
    </citation>
    <scope>NUCLEOTIDE SEQUENCE</scope>
    <source>
        <strain evidence="2">Stoneville</strain>
        <tissue evidence="2">Whole head</tissue>
    </source>
</reference>
<evidence type="ECO:0000313" key="3">
    <source>
        <dbReference type="Proteomes" id="UP000719412"/>
    </source>
</evidence>
<proteinExistence type="predicted"/>
<keyword evidence="3" id="KW-1185">Reference proteome</keyword>
<feature type="region of interest" description="Disordered" evidence="1">
    <location>
        <begin position="185"/>
        <end position="346"/>
    </location>
</feature>
<evidence type="ECO:0000256" key="1">
    <source>
        <dbReference type="SAM" id="MobiDB-lite"/>
    </source>
</evidence>
<comment type="caution">
    <text evidence="2">The sequence shown here is derived from an EMBL/GenBank/DDBJ whole genome shotgun (WGS) entry which is preliminary data.</text>
</comment>
<feature type="compositionally biased region" description="Low complexity" evidence="1">
    <location>
        <begin position="314"/>
        <end position="324"/>
    </location>
</feature>
<evidence type="ECO:0000313" key="2">
    <source>
        <dbReference type="EMBL" id="KAH0819938.1"/>
    </source>
</evidence>
<reference evidence="2" key="2">
    <citation type="submission" date="2021-08" db="EMBL/GenBank/DDBJ databases">
        <authorList>
            <person name="Eriksson T."/>
        </authorList>
    </citation>
    <scope>NUCLEOTIDE SEQUENCE</scope>
    <source>
        <strain evidence="2">Stoneville</strain>
        <tissue evidence="2">Whole head</tissue>
    </source>
</reference>
<sequence length="371" mass="40289">MRVLCCNKLTEKPFPVAEKFRSFFGPESLRSLRVSIPGLPSEPSSPTDTLRESTVARSPTTRGASVARANRVLKRDHPLSSGAKGFAAKLAPKYTSPYTVTKVLSPVVSNLQSPSGQKILRAHIKDLKPYQMPEPPADFANICRMPNQRIPPPPNGLQSVRQQLNRRLAGQVDLMQAARGAALKIRERFRRAPRNPQEGRTETRTTRDVRSMSAPPQPNPMPVGPTASGETPSLPQTRPAAPICWINRTDSRGLPPLTGESRGPGTPMDLTVRSQRRGPPPPPPPRASNEGPPSDTDLPPPATTSTWPPPCHLPRPTAAPTATTVVGITALPTQANYQPPPRPCRHRRTTMFSVVHRVPEGRIPDSPAAEG</sequence>